<dbReference type="PANTHER" id="PTHR47619">
    <property type="entry name" value="METALLO-HYDROLASE YYCJ-RELATED"/>
    <property type="match status" value="1"/>
</dbReference>
<name>A0AAW5B2X7_9BACI</name>
<sequence length="253" mass="28154">MKVDILASGSAGNCIALTSGESTILVDAGITKTKIEKRLLEVGITPNKIEAIFITHAHKDHTKGLPLANKYKIPVFAGEKEWKDIDLVNEDLCYIADQESVLVPFSDEDWVFEVSAFDVHHDAYEPKGYVIENVDGNFKASICLDTGKVDELMLFQMRHSDIYIIESNHEPRMVEASDYPNIVKARVLSHVGHLSNEQTAAALAELVQGNGEQIYLTHLSSNNNMTALAEMTTVRALMKKGLKRDTHYKLEVV</sequence>
<dbReference type="SMART" id="SM00849">
    <property type="entry name" value="Lactamase_B"/>
    <property type="match status" value="1"/>
</dbReference>
<accession>A0AAW5B2X7</accession>
<dbReference type="SUPFAM" id="SSF56281">
    <property type="entry name" value="Metallo-hydrolase/oxidoreductase"/>
    <property type="match status" value="1"/>
</dbReference>
<evidence type="ECO:0000259" key="1">
    <source>
        <dbReference type="SMART" id="SM00849"/>
    </source>
</evidence>
<comment type="caution">
    <text evidence="2">The sequence shown here is derived from an EMBL/GenBank/DDBJ whole genome shotgun (WGS) entry which is preliminary data.</text>
</comment>
<gene>
    <name evidence="2" type="ORF">K3T81_07490</name>
</gene>
<dbReference type="InterPro" id="IPR036866">
    <property type="entry name" value="RibonucZ/Hydroxyglut_hydro"/>
</dbReference>
<protein>
    <submittedName>
        <fullName evidence="2">MBL fold metallo-hydrolase</fullName>
    </submittedName>
</protein>
<evidence type="ECO:0000313" key="3">
    <source>
        <dbReference type="Proteomes" id="UP001199631"/>
    </source>
</evidence>
<dbReference type="Gene3D" id="3.60.15.10">
    <property type="entry name" value="Ribonuclease Z/Hydroxyacylglutathione hydrolase-like"/>
    <property type="match status" value="1"/>
</dbReference>
<dbReference type="EMBL" id="JAIFZM010000005">
    <property type="protein sequence ID" value="MCG3418988.1"/>
    <property type="molecule type" value="Genomic_DNA"/>
</dbReference>
<dbReference type="InterPro" id="IPR052533">
    <property type="entry name" value="WalJ/YycJ-like"/>
</dbReference>
<feature type="domain" description="Metallo-beta-lactamase" evidence="1">
    <location>
        <begin position="11"/>
        <end position="193"/>
    </location>
</feature>
<organism evidence="2 3">
    <name type="scientific">Oceanobacillus jordanicus</name>
    <dbReference type="NCBI Taxonomy" id="2867266"/>
    <lineage>
        <taxon>Bacteria</taxon>
        <taxon>Bacillati</taxon>
        <taxon>Bacillota</taxon>
        <taxon>Bacilli</taxon>
        <taxon>Bacillales</taxon>
        <taxon>Bacillaceae</taxon>
        <taxon>Oceanobacillus</taxon>
    </lineage>
</organism>
<dbReference type="Proteomes" id="UP001199631">
    <property type="component" value="Unassembled WGS sequence"/>
</dbReference>
<dbReference type="PANTHER" id="PTHR47619:SF1">
    <property type="entry name" value="EXODEOXYRIBONUCLEASE WALJ"/>
    <property type="match status" value="1"/>
</dbReference>
<reference evidence="2 3" key="1">
    <citation type="journal article" date="2022" name="Evol. Bioinform. Online">
        <title>Draft Genome Sequence of Oceanobacillus jordanicus Strain GSFE11, a Halotolerant Plant Growth-Promoting Bacterial Endophyte Isolated From the Jordan Valley.</title>
        <authorList>
            <person name="Alhindi T."/>
            <person name="Albdaiwi R."/>
        </authorList>
    </citation>
    <scope>NUCLEOTIDE SEQUENCE [LARGE SCALE GENOMIC DNA]</scope>
    <source>
        <strain evidence="2 3">GSFE11</strain>
    </source>
</reference>
<dbReference type="InterPro" id="IPR001279">
    <property type="entry name" value="Metallo-B-lactamas"/>
</dbReference>
<dbReference type="AlphaFoldDB" id="A0AAW5B2X7"/>
<dbReference type="Pfam" id="PF12706">
    <property type="entry name" value="Lactamase_B_2"/>
    <property type="match status" value="1"/>
</dbReference>
<keyword evidence="3" id="KW-1185">Reference proteome</keyword>
<proteinExistence type="predicted"/>
<dbReference type="RefSeq" id="WP_238019158.1">
    <property type="nucleotide sequence ID" value="NZ_JAIFZM010000005.1"/>
</dbReference>
<evidence type="ECO:0000313" key="2">
    <source>
        <dbReference type="EMBL" id="MCG3418988.1"/>
    </source>
</evidence>